<dbReference type="SUPFAM" id="SSF51735">
    <property type="entry name" value="NAD(P)-binding Rossmann-fold domains"/>
    <property type="match status" value="1"/>
</dbReference>
<protein>
    <submittedName>
        <fullName evidence="4">Gfo/Idh/MocA family oxidoreductase</fullName>
    </submittedName>
</protein>
<dbReference type="EMBL" id="JAPDOD010000071">
    <property type="protein sequence ID" value="MDA0166627.1"/>
    <property type="molecule type" value="Genomic_DNA"/>
</dbReference>
<name>A0A9X3N4R1_9ACTN</name>
<dbReference type="Gene3D" id="3.40.50.720">
    <property type="entry name" value="NAD(P)-binding Rossmann-like Domain"/>
    <property type="match status" value="1"/>
</dbReference>
<dbReference type="Pfam" id="PF01408">
    <property type="entry name" value="GFO_IDH_MocA"/>
    <property type="match status" value="1"/>
</dbReference>
<evidence type="ECO:0000313" key="5">
    <source>
        <dbReference type="Proteomes" id="UP001149140"/>
    </source>
</evidence>
<reference evidence="4" key="1">
    <citation type="submission" date="2022-10" db="EMBL/GenBank/DDBJ databases">
        <title>The WGS of Solirubrobacter ginsenosidimutans DSM 21036.</title>
        <authorList>
            <person name="Jiang Z."/>
        </authorList>
    </citation>
    <scope>NUCLEOTIDE SEQUENCE</scope>
    <source>
        <strain evidence="4">DSM 21036</strain>
    </source>
</reference>
<dbReference type="InterPro" id="IPR050463">
    <property type="entry name" value="Gfo/Idh/MocA_oxidrdct_glycsds"/>
</dbReference>
<proteinExistence type="predicted"/>
<dbReference type="GO" id="GO:0016491">
    <property type="term" value="F:oxidoreductase activity"/>
    <property type="evidence" value="ECO:0007669"/>
    <property type="project" value="UniProtKB-KW"/>
</dbReference>
<dbReference type="GO" id="GO:0000166">
    <property type="term" value="F:nucleotide binding"/>
    <property type="evidence" value="ECO:0007669"/>
    <property type="project" value="InterPro"/>
</dbReference>
<organism evidence="4 5">
    <name type="scientific">Solirubrobacter ginsenosidimutans</name>
    <dbReference type="NCBI Taxonomy" id="490573"/>
    <lineage>
        <taxon>Bacteria</taxon>
        <taxon>Bacillati</taxon>
        <taxon>Actinomycetota</taxon>
        <taxon>Thermoleophilia</taxon>
        <taxon>Solirubrobacterales</taxon>
        <taxon>Solirubrobacteraceae</taxon>
        <taxon>Solirubrobacter</taxon>
    </lineage>
</organism>
<feature type="domain" description="Gfo/Idh/MocA-like oxidoreductase N-terminal" evidence="2">
    <location>
        <begin position="1"/>
        <end position="119"/>
    </location>
</feature>
<dbReference type="Proteomes" id="UP001149140">
    <property type="component" value="Unassembled WGS sequence"/>
</dbReference>
<dbReference type="Gene3D" id="3.30.360.10">
    <property type="entry name" value="Dihydrodipicolinate Reductase, domain 2"/>
    <property type="match status" value="1"/>
</dbReference>
<sequence length="378" mass="41282">MRAAVVGTGFIGLVHVEALRRLGIEVTGIVGSSPERAAAKAGAHNLPEPYESFEAMLGDERVDVVHLATPNHLHYDEVRATLAAGKHVVCEKPLAMTSAQTVELLALAEASGLIHAVNFNQRFYPQNLNTREVVGQGDLGDVRLITGGYMQDWLLYDTDWSWRLEREQGGDLRVVGDIGSHWLDLVSYMTGLRVDAVMADLTTFMPIRKQPVGHVETFATEGGGETRDRAIETEDAVGLLVRFEGGARGVVTLSQVSAGRKNHLHWEINGTRASAAWRAERPEELWIGHRERANEASLRDPGKLQPFAASHTTMPAGHSEGYGETFRELYRAVYSAVAAGEPPAEPDYPTFAAGHEQALIGDAIARSHAEGRWVAVQR</sequence>
<comment type="caution">
    <text evidence="4">The sequence shown here is derived from an EMBL/GenBank/DDBJ whole genome shotgun (WGS) entry which is preliminary data.</text>
</comment>
<keyword evidence="5" id="KW-1185">Reference proteome</keyword>
<gene>
    <name evidence="4" type="ORF">OM076_40575</name>
</gene>
<evidence type="ECO:0000313" key="4">
    <source>
        <dbReference type="EMBL" id="MDA0166627.1"/>
    </source>
</evidence>
<dbReference type="InterPro" id="IPR036291">
    <property type="entry name" value="NAD(P)-bd_dom_sf"/>
</dbReference>
<dbReference type="Pfam" id="PF22725">
    <property type="entry name" value="GFO_IDH_MocA_C3"/>
    <property type="match status" value="1"/>
</dbReference>
<evidence type="ECO:0000256" key="1">
    <source>
        <dbReference type="ARBA" id="ARBA00023002"/>
    </source>
</evidence>
<evidence type="ECO:0000259" key="3">
    <source>
        <dbReference type="Pfam" id="PF22725"/>
    </source>
</evidence>
<dbReference type="PANTHER" id="PTHR43818">
    <property type="entry name" value="BCDNA.GH03377"/>
    <property type="match status" value="1"/>
</dbReference>
<dbReference type="InterPro" id="IPR055170">
    <property type="entry name" value="GFO_IDH_MocA-like_dom"/>
</dbReference>
<feature type="domain" description="GFO/IDH/MocA-like oxidoreductase" evidence="3">
    <location>
        <begin position="130"/>
        <end position="275"/>
    </location>
</feature>
<evidence type="ECO:0000259" key="2">
    <source>
        <dbReference type="Pfam" id="PF01408"/>
    </source>
</evidence>
<accession>A0A9X3N4R1</accession>
<dbReference type="InterPro" id="IPR000683">
    <property type="entry name" value="Gfo/Idh/MocA-like_OxRdtase_N"/>
</dbReference>
<dbReference type="AlphaFoldDB" id="A0A9X3N4R1"/>
<keyword evidence="1" id="KW-0560">Oxidoreductase</keyword>
<dbReference type="PANTHER" id="PTHR43818:SF11">
    <property type="entry name" value="BCDNA.GH03377"/>
    <property type="match status" value="1"/>
</dbReference>
<dbReference type="SUPFAM" id="SSF55347">
    <property type="entry name" value="Glyceraldehyde-3-phosphate dehydrogenase-like, C-terminal domain"/>
    <property type="match status" value="1"/>
</dbReference>